<dbReference type="SUPFAM" id="SSF48264">
    <property type="entry name" value="Cytochrome P450"/>
    <property type="match status" value="1"/>
</dbReference>
<evidence type="ECO:0000256" key="3">
    <source>
        <dbReference type="ARBA" id="ARBA00022723"/>
    </source>
</evidence>
<dbReference type="PRINTS" id="PR00465">
    <property type="entry name" value="EP450IV"/>
</dbReference>
<accession>A0AAN7AEW2</accession>
<dbReference type="GO" id="GO:0005506">
    <property type="term" value="F:iron ion binding"/>
    <property type="evidence" value="ECO:0007669"/>
    <property type="project" value="InterPro"/>
</dbReference>
<dbReference type="InterPro" id="IPR053007">
    <property type="entry name" value="CYP450_monoxygenase_sec-met"/>
</dbReference>
<evidence type="ECO:0000256" key="1">
    <source>
        <dbReference type="ARBA" id="ARBA00001971"/>
    </source>
</evidence>
<comment type="cofactor">
    <cofactor evidence="1 6">
        <name>heme</name>
        <dbReference type="ChEBI" id="CHEBI:30413"/>
    </cofactor>
</comment>
<evidence type="ECO:0000256" key="6">
    <source>
        <dbReference type="PIRSR" id="PIRSR602403-1"/>
    </source>
</evidence>
<dbReference type="PROSITE" id="PS00086">
    <property type="entry name" value="CYTOCHROME_P450"/>
    <property type="match status" value="1"/>
</dbReference>
<dbReference type="InterPro" id="IPR001128">
    <property type="entry name" value="Cyt_P450"/>
</dbReference>
<dbReference type="Proteomes" id="UP001302126">
    <property type="component" value="Unassembled WGS sequence"/>
</dbReference>
<name>A0AAN7AEW2_9PEZI</name>
<evidence type="ECO:0000256" key="5">
    <source>
        <dbReference type="ARBA" id="ARBA00023033"/>
    </source>
</evidence>
<dbReference type="Pfam" id="PF00067">
    <property type="entry name" value="p450"/>
    <property type="match status" value="1"/>
</dbReference>
<dbReference type="AlphaFoldDB" id="A0AAN7AEW2"/>
<keyword evidence="6 7" id="KW-0349">Heme</keyword>
<organism evidence="8 9">
    <name type="scientific">Podospora australis</name>
    <dbReference type="NCBI Taxonomy" id="1536484"/>
    <lineage>
        <taxon>Eukaryota</taxon>
        <taxon>Fungi</taxon>
        <taxon>Dikarya</taxon>
        <taxon>Ascomycota</taxon>
        <taxon>Pezizomycotina</taxon>
        <taxon>Sordariomycetes</taxon>
        <taxon>Sordariomycetidae</taxon>
        <taxon>Sordariales</taxon>
        <taxon>Podosporaceae</taxon>
        <taxon>Podospora</taxon>
    </lineage>
</organism>
<comment type="similarity">
    <text evidence="2 7">Belongs to the cytochrome P450 family.</text>
</comment>
<reference evidence="8" key="1">
    <citation type="journal article" date="2023" name="Mol. Phylogenet. Evol.">
        <title>Genome-scale phylogeny and comparative genomics of the fungal order Sordariales.</title>
        <authorList>
            <person name="Hensen N."/>
            <person name="Bonometti L."/>
            <person name="Westerberg I."/>
            <person name="Brannstrom I.O."/>
            <person name="Guillou S."/>
            <person name="Cros-Aarteil S."/>
            <person name="Calhoun S."/>
            <person name="Haridas S."/>
            <person name="Kuo A."/>
            <person name="Mondo S."/>
            <person name="Pangilinan J."/>
            <person name="Riley R."/>
            <person name="LaButti K."/>
            <person name="Andreopoulos B."/>
            <person name="Lipzen A."/>
            <person name="Chen C."/>
            <person name="Yan M."/>
            <person name="Daum C."/>
            <person name="Ng V."/>
            <person name="Clum A."/>
            <person name="Steindorff A."/>
            <person name="Ohm R.A."/>
            <person name="Martin F."/>
            <person name="Silar P."/>
            <person name="Natvig D.O."/>
            <person name="Lalanne C."/>
            <person name="Gautier V."/>
            <person name="Ament-Velasquez S.L."/>
            <person name="Kruys A."/>
            <person name="Hutchinson M.I."/>
            <person name="Powell A.J."/>
            <person name="Barry K."/>
            <person name="Miller A.N."/>
            <person name="Grigoriev I.V."/>
            <person name="Debuchy R."/>
            <person name="Gladieux P."/>
            <person name="Hiltunen Thoren M."/>
            <person name="Johannesson H."/>
        </authorList>
    </citation>
    <scope>NUCLEOTIDE SEQUENCE</scope>
    <source>
        <strain evidence="8">PSN309</strain>
    </source>
</reference>
<dbReference type="EMBL" id="MU864434">
    <property type="protein sequence ID" value="KAK4186021.1"/>
    <property type="molecule type" value="Genomic_DNA"/>
</dbReference>
<proteinExistence type="inferred from homology"/>
<keyword evidence="4 6" id="KW-0408">Iron</keyword>
<dbReference type="GO" id="GO:0020037">
    <property type="term" value="F:heme binding"/>
    <property type="evidence" value="ECO:0007669"/>
    <property type="project" value="InterPro"/>
</dbReference>
<keyword evidence="3 6" id="KW-0479">Metal-binding</keyword>
<evidence type="ECO:0000256" key="7">
    <source>
        <dbReference type="RuleBase" id="RU000461"/>
    </source>
</evidence>
<evidence type="ECO:0000313" key="8">
    <source>
        <dbReference type="EMBL" id="KAK4186021.1"/>
    </source>
</evidence>
<dbReference type="PANTHER" id="PTHR47582:SF1">
    <property type="entry name" value="P450, PUTATIVE (EUROFUNG)-RELATED"/>
    <property type="match status" value="1"/>
</dbReference>
<protein>
    <submittedName>
        <fullName evidence="8">Cytochrome P450 protein</fullName>
    </submittedName>
</protein>
<dbReference type="GO" id="GO:0004497">
    <property type="term" value="F:monooxygenase activity"/>
    <property type="evidence" value="ECO:0007669"/>
    <property type="project" value="UniProtKB-KW"/>
</dbReference>
<dbReference type="InterPro" id="IPR036396">
    <property type="entry name" value="Cyt_P450_sf"/>
</dbReference>
<keyword evidence="7" id="KW-0560">Oxidoreductase</keyword>
<dbReference type="Gene3D" id="1.10.630.10">
    <property type="entry name" value="Cytochrome P450"/>
    <property type="match status" value="1"/>
</dbReference>
<dbReference type="GO" id="GO:0016705">
    <property type="term" value="F:oxidoreductase activity, acting on paired donors, with incorporation or reduction of molecular oxygen"/>
    <property type="evidence" value="ECO:0007669"/>
    <property type="project" value="InterPro"/>
</dbReference>
<dbReference type="InterPro" id="IPR017972">
    <property type="entry name" value="Cyt_P450_CS"/>
</dbReference>
<evidence type="ECO:0000256" key="4">
    <source>
        <dbReference type="ARBA" id="ARBA00023004"/>
    </source>
</evidence>
<feature type="binding site" description="axial binding residue" evidence="6">
    <location>
        <position position="136"/>
    </location>
    <ligand>
        <name>heme</name>
        <dbReference type="ChEBI" id="CHEBI:30413"/>
    </ligand>
    <ligandPart>
        <name>Fe</name>
        <dbReference type="ChEBI" id="CHEBI:18248"/>
    </ligandPart>
</feature>
<comment type="caution">
    <text evidence="8">The sequence shown here is derived from an EMBL/GenBank/DDBJ whole genome shotgun (WGS) entry which is preliminary data.</text>
</comment>
<reference evidence="8" key="2">
    <citation type="submission" date="2023-05" db="EMBL/GenBank/DDBJ databases">
        <authorList>
            <consortium name="Lawrence Berkeley National Laboratory"/>
            <person name="Steindorff A."/>
            <person name="Hensen N."/>
            <person name="Bonometti L."/>
            <person name="Westerberg I."/>
            <person name="Brannstrom I.O."/>
            <person name="Guillou S."/>
            <person name="Cros-Aarteil S."/>
            <person name="Calhoun S."/>
            <person name="Haridas S."/>
            <person name="Kuo A."/>
            <person name="Mondo S."/>
            <person name="Pangilinan J."/>
            <person name="Riley R."/>
            <person name="Labutti K."/>
            <person name="Andreopoulos B."/>
            <person name="Lipzen A."/>
            <person name="Chen C."/>
            <person name="Yanf M."/>
            <person name="Daum C."/>
            <person name="Ng V."/>
            <person name="Clum A."/>
            <person name="Ohm R."/>
            <person name="Martin F."/>
            <person name="Silar P."/>
            <person name="Natvig D."/>
            <person name="Lalanne C."/>
            <person name="Gautier V."/>
            <person name="Ament-Velasquez S.L."/>
            <person name="Kruys A."/>
            <person name="Hutchinson M.I."/>
            <person name="Powell A.J."/>
            <person name="Barry K."/>
            <person name="Miller A.N."/>
            <person name="Grigoriev I.V."/>
            <person name="Debuchy R."/>
            <person name="Gladieux P."/>
            <person name="Thoren M.H."/>
            <person name="Johannesson H."/>
        </authorList>
    </citation>
    <scope>NUCLEOTIDE SEQUENCE</scope>
    <source>
        <strain evidence="8">PSN309</strain>
    </source>
</reference>
<evidence type="ECO:0000313" key="9">
    <source>
        <dbReference type="Proteomes" id="UP001302126"/>
    </source>
</evidence>
<keyword evidence="9" id="KW-1185">Reference proteome</keyword>
<dbReference type="InterPro" id="IPR002403">
    <property type="entry name" value="Cyt_P450_E_grp-IV"/>
</dbReference>
<keyword evidence="5 7" id="KW-0503">Monooxygenase</keyword>
<evidence type="ECO:0000256" key="2">
    <source>
        <dbReference type="ARBA" id="ARBA00010617"/>
    </source>
</evidence>
<sequence length="222" mass="24800">MLFYSHDNGKLADDLRKEIDAVTLTTKAADGTVTKTLDVTSLKENCPLLLSAYQEVLRDRSMGTSVREVMEDTYLDQYLLKKGAMLQMPSRIIHQDPDLWGDDVAEFNPRRFMPGGATKQPKPSCFRGFGGGKTLCPGRHFATNEILAVVATFLVRFDMKPAGGKKWEFPTTLNTAMAATIMEPDTDVEVEVDVRKGFEGVKWVVRLDDSDKTFAIVVEDKE</sequence>
<gene>
    <name evidence="8" type="ORF">QBC35DRAFT_502444</name>
</gene>
<dbReference type="PANTHER" id="PTHR47582">
    <property type="entry name" value="P450, PUTATIVE (EUROFUNG)-RELATED"/>
    <property type="match status" value="1"/>
</dbReference>